<keyword evidence="7" id="KW-0067">ATP-binding</keyword>
<reference evidence="12" key="1">
    <citation type="submission" date="2022-07" db="EMBL/GenBank/DDBJ databases">
        <title>Description and genome-wide analysis of Profundicola chukchiensis gen. nov., sp. nov., marine bacteria isolated from bottom sediments of the Chukchi Sea.</title>
        <authorList>
            <person name="Romanenko L."/>
            <person name="Otstavnykh N."/>
            <person name="Kurilenko V."/>
            <person name="Eremeev V."/>
            <person name="Velansky P."/>
            <person name="Mikhailov V."/>
            <person name="Isaeva M."/>
        </authorList>
    </citation>
    <scope>NUCLEOTIDE SEQUENCE</scope>
    <source>
        <strain evidence="12">KMM 9713</strain>
    </source>
</reference>
<dbReference type="InterPro" id="IPR000713">
    <property type="entry name" value="Mur_ligase_N"/>
</dbReference>
<evidence type="ECO:0000256" key="3">
    <source>
        <dbReference type="ARBA" id="ARBA00022960"/>
    </source>
</evidence>
<feature type="binding site" evidence="7">
    <location>
        <begin position="111"/>
        <end position="117"/>
    </location>
    <ligand>
        <name>ATP</name>
        <dbReference type="ChEBI" id="CHEBI:30616"/>
    </ligand>
</feature>
<keyword evidence="5 7" id="KW-0131">Cell cycle</keyword>
<dbReference type="RefSeq" id="WP_304419765.1">
    <property type="nucleotide sequence ID" value="NZ_JANCMU010000001.1"/>
</dbReference>
<evidence type="ECO:0000256" key="6">
    <source>
        <dbReference type="ARBA" id="ARBA00023316"/>
    </source>
</evidence>
<keyword evidence="2 7" id="KW-0132">Cell division</keyword>
<comment type="function">
    <text evidence="7">Catalyzes the addition of meso-diaminopimelic acid to the nucleotide precursor UDP-N-acetylmuramoyl-L-alanyl-D-glutamate (UMAG) in the biosynthesis of bacterial cell-wall peptidoglycan.</text>
</comment>
<dbReference type="Proteomes" id="UP001152599">
    <property type="component" value="Unassembled WGS sequence"/>
</dbReference>
<proteinExistence type="inferred from homology"/>
<feature type="modified residue" description="N6-carboxylysine" evidence="7">
    <location>
        <position position="220"/>
    </location>
</feature>
<keyword evidence="3 7" id="KW-0133">Cell shape</keyword>
<evidence type="ECO:0000256" key="4">
    <source>
        <dbReference type="ARBA" id="ARBA00022984"/>
    </source>
</evidence>
<dbReference type="AlphaFoldDB" id="A0A9X4MWX0"/>
<dbReference type="InterPro" id="IPR005761">
    <property type="entry name" value="UDP-N-AcMur-Glu-dNH2Pim_ligase"/>
</dbReference>
<feature type="domain" description="Mur ligase C-terminal" evidence="10">
    <location>
        <begin position="327"/>
        <end position="457"/>
    </location>
</feature>
<comment type="caution">
    <text evidence="7">Lacks conserved residue(s) required for the propagation of feature annotation.</text>
</comment>
<evidence type="ECO:0000256" key="1">
    <source>
        <dbReference type="ARBA" id="ARBA00005898"/>
    </source>
</evidence>
<dbReference type="SUPFAM" id="SSF63418">
    <property type="entry name" value="MurE/MurF N-terminal domain"/>
    <property type="match status" value="1"/>
</dbReference>
<dbReference type="InterPro" id="IPR036615">
    <property type="entry name" value="Mur_ligase_C_dom_sf"/>
</dbReference>
<dbReference type="GO" id="GO:0005524">
    <property type="term" value="F:ATP binding"/>
    <property type="evidence" value="ECO:0007669"/>
    <property type="project" value="UniProtKB-UniRule"/>
</dbReference>
<dbReference type="GO" id="GO:0005737">
    <property type="term" value="C:cytoplasm"/>
    <property type="evidence" value="ECO:0007669"/>
    <property type="project" value="UniProtKB-SubCell"/>
</dbReference>
<protein>
    <recommendedName>
        <fullName evidence="7">UDP-N-acetylmuramoyl-L-alanyl-D-glutamate--2,6-diaminopimelate ligase</fullName>
        <ecNumber evidence="7">6.3.2.13</ecNumber>
    </recommendedName>
    <alternativeName>
        <fullName evidence="7">Meso-A2pm-adding enzyme</fullName>
    </alternativeName>
    <alternativeName>
        <fullName evidence="7">Meso-diaminopimelate-adding enzyme</fullName>
    </alternativeName>
    <alternativeName>
        <fullName evidence="7">UDP-MurNAc-L-Ala-D-Glu:meso-diaminopimelate ligase</fullName>
    </alternativeName>
    <alternativeName>
        <fullName evidence="7">UDP-MurNAc-tripeptide synthetase</fullName>
    </alternativeName>
    <alternativeName>
        <fullName evidence="7">UDP-N-acetylmuramyl-tripeptide synthetase</fullName>
    </alternativeName>
</protein>
<evidence type="ECO:0000256" key="5">
    <source>
        <dbReference type="ARBA" id="ARBA00023306"/>
    </source>
</evidence>
<dbReference type="HAMAP" id="MF_00208">
    <property type="entry name" value="MurE"/>
    <property type="match status" value="1"/>
</dbReference>
<dbReference type="NCBIfam" id="TIGR01085">
    <property type="entry name" value="murE"/>
    <property type="match status" value="1"/>
</dbReference>
<dbReference type="SUPFAM" id="SSF53623">
    <property type="entry name" value="MurD-like peptide ligases, catalytic domain"/>
    <property type="match status" value="1"/>
</dbReference>
<comment type="caution">
    <text evidence="12">The sequence shown here is derived from an EMBL/GenBank/DDBJ whole genome shotgun (WGS) entry which is preliminary data.</text>
</comment>
<dbReference type="GO" id="GO:0051301">
    <property type="term" value="P:cell division"/>
    <property type="evidence" value="ECO:0007669"/>
    <property type="project" value="UniProtKB-KW"/>
</dbReference>
<feature type="binding site" evidence="7">
    <location>
        <position position="378"/>
    </location>
    <ligand>
        <name>meso-2,6-diaminopimelate</name>
        <dbReference type="ChEBI" id="CHEBI:57791"/>
    </ligand>
</feature>
<comment type="similarity">
    <text evidence="1 7">Belongs to the MurCDEF family. MurE subfamily.</text>
</comment>
<dbReference type="Pfam" id="PF01225">
    <property type="entry name" value="Mur_ligase"/>
    <property type="match status" value="1"/>
</dbReference>
<dbReference type="Pfam" id="PF08245">
    <property type="entry name" value="Mur_ligase_M"/>
    <property type="match status" value="1"/>
</dbReference>
<comment type="cofactor">
    <cofactor evidence="7">
        <name>Mg(2+)</name>
        <dbReference type="ChEBI" id="CHEBI:18420"/>
    </cofactor>
</comment>
<dbReference type="EMBL" id="JANCMU010000001">
    <property type="protein sequence ID" value="MDG4945037.1"/>
    <property type="molecule type" value="Genomic_DNA"/>
</dbReference>
<keyword evidence="7 12" id="KW-0436">Ligase</keyword>
<feature type="binding site" evidence="7">
    <location>
        <begin position="402"/>
        <end position="405"/>
    </location>
    <ligand>
        <name>meso-2,6-diaminopimelate</name>
        <dbReference type="ChEBI" id="CHEBI:57791"/>
    </ligand>
</feature>
<dbReference type="PANTHER" id="PTHR23135">
    <property type="entry name" value="MUR LIGASE FAMILY MEMBER"/>
    <property type="match status" value="1"/>
</dbReference>
<dbReference type="GO" id="GO:0009252">
    <property type="term" value="P:peptidoglycan biosynthetic process"/>
    <property type="evidence" value="ECO:0007669"/>
    <property type="project" value="UniProtKB-UniRule"/>
</dbReference>
<comment type="subcellular location">
    <subcellularLocation>
        <location evidence="7 8">Cytoplasm</location>
    </subcellularLocation>
</comment>
<feature type="binding site" evidence="7">
    <location>
        <position position="188"/>
    </location>
    <ligand>
        <name>UDP-N-acetyl-alpha-D-muramoyl-L-alanyl-D-glutamate</name>
        <dbReference type="ChEBI" id="CHEBI:83900"/>
    </ligand>
</feature>
<feature type="binding site" evidence="7">
    <location>
        <position position="186"/>
    </location>
    <ligand>
        <name>UDP-N-acetyl-alpha-D-muramoyl-L-alanyl-D-glutamate</name>
        <dbReference type="ChEBI" id="CHEBI:83900"/>
    </ligand>
</feature>
<evidence type="ECO:0000313" key="12">
    <source>
        <dbReference type="EMBL" id="MDG4945037.1"/>
    </source>
</evidence>
<dbReference type="Gene3D" id="3.40.1390.10">
    <property type="entry name" value="MurE/MurF, N-terminal domain"/>
    <property type="match status" value="1"/>
</dbReference>
<feature type="binding site" evidence="7">
    <location>
        <begin position="153"/>
        <end position="154"/>
    </location>
    <ligand>
        <name>UDP-N-acetyl-alpha-D-muramoyl-L-alanyl-D-glutamate</name>
        <dbReference type="ChEBI" id="CHEBI:83900"/>
    </ligand>
</feature>
<dbReference type="GO" id="GO:0071555">
    <property type="term" value="P:cell wall organization"/>
    <property type="evidence" value="ECO:0007669"/>
    <property type="project" value="UniProtKB-KW"/>
</dbReference>
<keyword evidence="13" id="KW-1185">Reference proteome</keyword>
<evidence type="ECO:0000259" key="10">
    <source>
        <dbReference type="Pfam" id="PF02875"/>
    </source>
</evidence>
<gene>
    <name evidence="7" type="primary">murE</name>
    <name evidence="12" type="ORF">NMK71_01295</name>
</gene>
<feature type="domain" description="Mur ligase central" evidence="11">
    <location>
        <begin position="109"/>
        <end position="304"/>
    </location>
</feature>
<keyword evidence="7" id="KW-0460">Magnesium</keyword>
<sequence>MKLKDLLYKTQILDIIGTTDQEIKAISFDSRKVEQGHVFVAISGFAVDGHEYIDQAINKGAEVVVCSTLPENRKDHITYIKVKDTSIALGAMAANFYDNPTEKLKLVGVTGTNGKTTTATLLYELSEKLGYPAALISTINIKIHKEEIPSTHTTPDIIEINSILAQAVEEGIEYAFMEVSSHGIHQNRIAGLKFAGAGFTNITHDHLDYHETFKNYIAAKKAFFDNLSKDAFALTNIDDKNGWVMLQNTHAKKYSYALKTSADFKGKVIENQFHGMLLQFNDKEFWTTLVGTFNASNLLLVYGIANLLGWNEEEILTSLSELKNVEGRFETFTSPQGIITIVDYAHTPDALENVISTIQNIRTRNEKLYVLAGCGGDRDKNKRPEMAHVVTSQADQAILTSDNPRTEDPNEILKDMEAGVQPQHYKKYLKIADRKEAIKTAFKLAEKGDIILIAGKGHETYQEIHGVKYPFDDMQIAIETAKTLNK</sequence>
<dbReference type="InterPro" id="IPR035911">
    <property type="entry name" value="MurE/MurF_N"/>
</dbReference>
<feature type="binding site" evidence="7">
    <location>
        <position position="455"/>
    </location>
    <ligand>
        <name>meso-2,6-diaminopimelate</name>
        <dbReference type="ChEBI" id="CHEBI:57791"/>
    </ligand>
</feature>
<name>A0A9X4MWX0_9FLAO</name>
<organism evidence="12 13">
    <name type="scientific">Profundicola chukchiensis</name>
    <dbReference type="NCBI Taxonomy" id="2961959"/>
    <lineage>
        <taxon>Bacteria</taxon>
        <taxon>Pseudomonadati</taxon>
        <taxon>Bacteroidota</taxon>
        <taxon>Flavobacteriia</taxon>
        <taxon>Flavobacteriales</taxon>
        <taxon>Weeksellaceae</taxon>
        <taxon>Profundicola</taxon>
    </lineage>
</organism>
<comment type="catalytic activity">
    <reaction evidence="7">
        <text>UDP-N-acetyl-alpha-D-muramoyl-L-alanyl-D-glutamate + meso-2,6-diaminopimelate + ATP = UDP-N-acetyl-alpha-D-muramoyl-L-alanyl-gamma-D-glutamyl-meso-2,6-diaminopimelate + ADP + phosphate + H(+)</text>
        <dbReference type="Rhea" id="RHEA:23676"/>
        <dbReference type="ChEBI" id="CHEBI:15378"/>
        <dbReference type="ChEBI" id="CHEBI:30616"/>
        <dbReference type="ChEBI" id="CHEBI:43474"/>
        <dbReference type="ChEBI" id="CHEBI:57791"/>
        <dbReference type="ChEBI" id="CHEBI:83900"/>
        <dbReference type="ChEBI" id="CHEBI:83905"/>
        <dbReference type="ChEBI" id="CHEBI:456216"/>
        <dbReference type="EC" id="6.3.2.13"/>
    </reaction>
</comment>
<dbReference type="Pfam" id="PF02875">
    <property type="entry name" value="Mur_ligase_C"/>
    <property type="match status" value="1"/>
</dbReference>
<evidence type="ECO:0000256" key="2">
    <source>
        <dbReference type="ARBA" id="ARBA00022618"/>
    </source>
</evidence>
<dbReference type="InterPro" id="IPR004101">
    <property type="entry name" value="Mur_ligase_C"/>
</dbReference>
<dbReference type="GO" id="GO:0000287">
    <property type="term" value="F:magnesium ion binding"/>
    <property type="evidence" value="ECO:0007669"/>
    <property type="project" value="UniProtKB-UniRule"/>
</dbReference>
<keyword evidence="7" id="KW-0963">Cytoplasm</keyword>
<feature type="domain" description="Mur ligase N-terminal catalytic" evidence="9">
    <location>
        <begin position="22"/>
        <end position="97"/>
    </location>
</feature>
<evidence type="ECO:0000259" key="11">
    <source>
        <dbReference type="Pfam" id="PF08245"/>
    </source>
</evidence>
<evidence type="ECO:0000256" key="7">
    <source>
        <dbReference type="HAMAP-Rule" id="MF_00208"/>
    </source>
</evidence>
<dbReference type="InterPro" id="IPR013221">
    <property type="entry name" value="Mur_ligase_cen"/>
</dbReference>
<dbReference type="NCBIfam" id="NF001126">
    <property type="entry name" value="PRK00139.1-4"/>
    <property type="match status" value="1"/>
</dbReference>
<feature type="short sequence motif" description="Meso-diaminopimelate recognition motif" evidence="7">
    <location>
        <begin position="402"/>
        <end position="405"/>
    </location>
</feature>
<keyword evidence="4 7" id="KW-0573">Peptidoglycan synthesis</keyword>
<dbReference type="GO" id="GO:0008765">
    <property type="term" value="F:UDP-N-acetylmuramoylalanyl-D-glutamate-2,6-diaminopimelate ligase activity"/>
    <property type="evidence" value="ECO:0007669"/>
    <property type="project" value="UniProtKB-UniRule"/>
</dbReference>
<dbReference type="SUPFAM" id="SSF53244">
    <property type="entry name" value="MurD-like peptide ligases, peptide-binding domain"/>
    <property type="match status" value="1"/>
</dbReference>
<dbReference type="Gene3D" id="3.40.1190.10">
    <property type="entry name" value="Mur-like, catalytic domain"/>
    <property type="match status" value="1"/>
</dbReference>
<dbReference type="InterPro" id="IPR036565">
    <property type="entry name" value="Mur-like_cat_sf"/>
</dbReference>
<dbReference type="GO" id="GO:0008360">
    <property type="term" value="P:regulation of cell shape"/>
    <property type="evidence" value="ECO:0007669"/>
    <property type="project" value="UniProtKB-KW"/>
</dbReference>
<feature type="binding site" evidence="7">
    <location>
        <position position="459"/>
    </location>
    <ligand>
        <name>meso-2,6-diaminopimelate</name>
        <dbReference type="ChEBI" id="CHEBI:57791"/>
    </ligand>
</feature>
<feature type="binding site" evidence="7">
    <location>
        <position position="30"/>
    </location>
    <ligand>
        <name>UDP-N-acetyl-alpha-D-muramoyl-L-alanyl-D-glutamate</name>
        <dbReference type="ChEBI" id="CHEBI:83900"/>
    </ligand>
</feature>
<dbReference type="PANTHER" id="PTHR23135:SF4">
    <property type="entry name" value="UDP-N-ACETYLMURAMOYL-L-ALANYL-D-GLUTAMATE--2,6-DIAMINOPIMELATE LIGASE MURE HOMOLOG, CHLOROPLASTIC"/>
    <property type="match status" value="1"/>
</dbReference>
<dbReference type="EC" id="6.3.2.13" evidence="7"/>
<dbReference type="Gene3D" id="3.90.190.20">
    <property type="entry name" value="Mur ligase, C-terminal domain"/>
    <property type="match status" value="1"/>
</dbReference>
<comment type="pathway">
    <text evidence="7 8">Cell wall biogenesis; peptidoglycan biosynthesis.</text>
</comment>
<comment type="PTM">
    <text evidence="7">Carboxylation is probably crucial for Mg(2+) binding and, consequently, for the gamma-phosphate positioning of ATP.</text>
</comment>
<accession>A0A9X4MWX0</accession>
<keyword evidence="7" id="KW-0547">Nucleotide-binding</keyword>
<evidence type="ECO:0000256" key="8">
    <source>
        <dbReference type="RuleBase" id="RU004135"/>
    </source>
</evidence>
<evidence type="ECO:0000313" key="13">
    <source>
        <dbReference type="Proteomes" id="UP001152599"/>
    </source>
</evidence>
<keyword evidence="6 7" id="KW-0961">Cell wall biogenesis/degradation</keyword>
<feature type="binding site" evidence="7">
    <location>
        <position position="180"/>
    </location>
    <ligand>
        <name>UDP-N-acetyl-alpha-D-muramoyl-L-alanyl-D-glutamate</name>
        <dbReference type="ChEBI" id="CHEBI:83900"/>
    </ligand>
</feature>
<evidence type="ECO:0000259" key="9">
    <source>
        <dbReference type="Pfam" id="PF01225"/>
    </source>
</evidence>